<dbReference type="AlphaFoldDB" id="A0A9P4Y018"/>
<dbReference type="RefSeq" id="XP_040774863.1">
    <property type="nucleotide sequence ID" value="XM_040925803.1"/>
</dbReference>
<proteinExistence type="predicted"/>
<evidence type="ECO:0000313" key="2">
    <source>
        <dbReference type="Proteomes" id="UP000803844"/>
    </source>
</evidence>
<sequence length="206" mass="23598">MAKWAGSKKHWVIRGAGTLESPKVLVTMPVSLYNSAHTGRKEYNYRMVENVALSMGFTHAEIVHWNHNTQFERDAEGHKILDRDWSTGKMCGRLSPADAHITCSFRNTARPHEYFTAHVYVVEDKFNVPRQLMPVSERQYTSPTDWDSPQFWQVSLRHIPSYYSEFEDSDCESDPWPEGFGEDAMQWPLSPDIIVLSGDSSDAISV</sequence>
<reference evidence="1" key="1">
    <citation type="journal article" date="2020" name="Phytopathology">
        <title>Genome sequence of the chestnut blight fungus Cryphonectria parasitica EP155: A fundamental resource for an archetypical invasive plant pathogen.</title>
        <authorList>
            <person name="Crouch J.A."/>
            <person name="Dawe A."/>
            <person name="Aerts A."/>
            <person name="Barry K."/>
            <person name="Churchill A.C.L."/>
            <person name="Grimwood J."/>
            <person name="Hillman B."/>
            <person name="Milgroom M.G."/>
            <person name="Pangilinan J."/>
            <person name="Smith M."/>
            <person name="Salamov A."/>
            <person name="Schmutz J."/>
            <person name="Yadav J."/>
            <person name="Grigoriev I.V."/>
            <person name="Nuss D."/>
        </authorList>
    </citation>
    <scope>NUCLEOTIDE SEQUENCE</scope>
    <source>
        <strain evidence="1">EP155</strain>
    </source>
</reference>
<gene>
    <name evidence="1" type="ORF">M406DRAFT_75132</name>
</gene>
<evidence type="ECO:0000313" key="1">
    <source>
        <dbReference type="EMBL" id="KAF3763902.1"/>
    </source>
</evidence>
<comment type="caution">
    <text evidence="1">The sequence shown here is derived from an EMBL/GenBank/DDBJ whole genome shotgun (WGS) entry which is preliminary data.</text>
</comment>
<name>A0A9P4Y018_CRYP1</name>
<accession>A0A9P4Y018</accession>
<keyword evidence="2" id="KW-1185">Reference proteome</keyword>
<dbReference type="GeneID" id="63842932"/>
<protein>
    <submittedName>
        <fullName evidence="1">Uncharacterized protein</fullName>
    </submittedName>
</protein>
<dbReference type="EMBL" id="MU032349">
    <property type="protein sequence ID" value="KAF3763902.1"/>
    <property type="molecule type" value="Genomic_DNA"/>
</dbReference>
<organism evidence="1 2">
    <name type="scientific">Cryphonectria parasitica (strain ATCC 38755 / EP155)</name>
    <dbReference type="NCBI Taxonomy" id="660469"/>
    <lineage>
        <taxon>Eukaryota</taxon>
        <taxon>Fungi</taxon>
        <taxon>Dikarya</taxon>
        <taxon>Ascomycota</taxon>
        <taxon>Pezizomycotina</taxon>
        <taxon>Sordariomycetes</taxon>
        <taxon>Sordariomycetidae</taxon>
        <taxon>Diaporthales</taxon>
        <taxon>Cryphonectriaceae</taxon>
        <taxon>Cryphonectria-Endothia species complex</taxon>
        <taxon>Cryphonectria</taxon>
    </lineage>
</organism>
<dbReference type="Proteomes" id="UP000803844">
    <property type="component" value="Unassembled WGS sequence"/>
</dbReference>